<dbReference type="Proteomes" id="UP000276886">
    <property type="component" value="Unassembled WGS sequence"/>
</dbReference>
<evidence type="ECO:0000313" key="2">
    <source>
        <dbReference type="Proteomes" id="UP000276886"/>
    </source>
</evidence>
<dbReference type="AlphaFoldDB" id="A0A3M6DKX8"/>
<accession>A0A3M6DKX8</accession>
<comment type="caution">
    <text evidence="1">The sequence shown here is derived from an EMBL/GenBank/DDBJ whole genome shotgun (WGS) entry which is preliminary data.</text>
</comment>
<reference evidence="1 2" key="1">
    <citation type="submission" date="2018-08" db="EMBL/GenBank/DDBJ databases">
        <title>Recombination of ecologically and evolutionarily significant loci maintains genetic cohesion in the Pseudomonas syringae species complex.</title>
        <authorList>
            <person name="Dillon M."/>
            <person name="Thakur S."/>
            <person name="Almeida R.N.D."/>
            <person name="Weir B.S."/>
            <person name="Guttman D.S."/>
        </authorList>
    </citation>
    <scope>NUCLEOTIDE SEQUENCE [LARGE SCALE GENOMIC DNA]</scope>
    <source>
        <strain evidence="1 2">ICMP 2788</strain>
    </source>
</reference>
<dbReference type="EMBL" id="RBPQ01000041">
    <property type="protein sequence ID" value="RMO32193.1"/>
    <property type="molecule type" value="Genomic_DNA"/>
</dbReference>
<proteinExistence type="predicted"/>
<organism evidence="1 2">
    <name type="scientific">Pseudomonas syringae pv. pisi</name>
    <dbReference type="NCBI Taxonomy" id="59510"/>
    <lineage>
        <taxon>Bacteria</taxon>
        <taxon>Pseudomonadati</taxon>
        <taxon>Pseudomonadota</taxon>
        <taxon>Gammaproteobacteria</taxon>
        <taxon>Pseudomonadales</taxon>
        <taxon>Pseudomonadaceae</taxon>
        <taxon>Pseudomonas</taxon>
        <taxon>Pseudomonas syringae</taxon>
    </lineage>
</organism>
<name>A0A3M6DKX8_PSESJ</name>
<dbReference type="RefSeq" id="WP_110818132.1">
    <property type="nucleotide sequence ID" value="NZ_QJTX01000014.1"/>
</dbReference>
<sequence>METEQLIAHDSYFGYAGEPLHLCFDRLILRHDSVKVVLDKLPYLKSSVTGQVFFTAPAVHIIETEVAHAKSKSKEKTTINQLGRFYRGKLPIASDTNFKYSLVEHFFIPGLIRNIPSDGYLTPVYFNQDVLIKFEHSESCDLLRSTPTSGLITTKDNVGIPYGINLSGSVVMWLGNIVNLSEKEHLYLYSENIDPQYDLHSDFYRNQILGEWLG</sequence>
<protein>
    <submittedName>
        <fullName evidence="1">Uncharacterized protein</fullName>
    </submittedName>
</protein>
<evidence type="ECO:0000313" key="1">
    <source>
        <dbReference type="EMBL" id="RMO32193.1"/>
    </source>
</evidence>
<gene>
    <name evidence="1" type="ORF">ALQ44_00659</name>
</gene>